<evidence type="ECO:0000256" key="3">
    <source>
        <dbReference type="SAM" id="Phobius"/>
    </source>
</evidence>
<protein>
    <recommendedName>
        <fullName evidence="6">J domain-containing protein</fullName>
    </recommendedName>
</protein>
<keyword evidence="3" id="KW-1133">Transmembrane helix</keyword>
<feature type="region of interest" description="Disordered" evidence="2">
    <location>
        <begin position="64"/>
        <end position="113"/>
    </location>
</feature>
<dbReference type="InterPro" id="IPR036869">
    <property type="entry name" value="J_dom_sf"/>
</dbReference>
<name>A0ABP9C6R0_9GAMM</name>
<gene>
    <name evidence="4" type="ORF">GCM10023307_34070</name>
</gene>
<dbReference type="Proteomes" id="UP001499959">
    <property type="component" value="Unassembled WGS sequence"/>
</dbReference>
<keyword evidence="1" id="KW-0143">Chaperone</keyword>
<evidence type="ECO:0008006" key="6">
    <source>
        <dbReference type="Google" id="ProtNLM"/>
    </source>
</evidence>
<organism evidence="4 5">
    <name type="scientific">Lysobacter hankyongensis</name>
    <dbReference type="NCBI Taxonomy" id="1176535"/>
    <lineage>
        <taxon>Bacteria</taxon>
        <taxon>Pseudomonadati</taxon>
        <taxon>Pseudomonadota</taxon>
        <taxon>Gammaproteobacteria</taxon>
        <taxon>Lysobacterales</taxon>
        <taxon>Lysobacteraceae</taxon>
        <taxon>Lysobacter</taxon>
    </lineage>
</organism>
<reference evidence="5" key="1">
    <citation type="journal article" date="2019" name="Int. J. Syst. Evol. Microbiol.">
        <title>The Global Catalogue of Microorganisms (GCM) 10K type strain sequencing project: providing services to taxonomists for standard genome sequencing and annotation.</title>
        <authorList>
            <consortium name="The Broad Institute Genomics Platform"/>
            <consortium name="The Broad Institute Genome Sequencing Center for Infectious Disease"/>
            <person name="Wu L."/>
            <person name="Ma J."/>
        </authorList>
    </citation>
    <scope>NUCLEOTIDE SEQUENCE [LARGE SCALE GENOMIC DNA]</scope>
    <source>
        <strain evidence="5">JCM 18204</strain>
    </source>
</reference>
<feature type="compositionally biased region" description="Basic and acidic residues" evidence="2">
    <location>
        <begin position="70"/>
        <end position="87"/>
    </location>
</feature>
<feature type="compositionally biased region" description="Low complexity" evidence="2">
    <location>
        <begin position="88"/>
        <end position="105"/>
    </location>
</feature>
<keyword evidence="3" id="KW-0812">Transmembrane</keyword>
<comment type="caution">
    <text evidence="4">The sequence shown here is derived from an EMBL/GenBank/DDBJ whole genome shotgun (WGS) entry which is preliminary data.</text>
</comment>
<accession>A0ABP9C6R0</accession>
<feature type="compositionally biased region" description="Polar residues" evidence="2">
    <location>
        <begin position="251"/>
        <end position="261"/>
    </location>
</feature>
<dbReference type="EMBL" id="BAABJE010000023">
    <property type="protein sequence ID" value="GAA4804673.1"/>
    <property type="molecule type" value="Genomic_DNA"/>
</dbReference>
<dbReference type="RefSeq" id="WP_345304568.1">
    <property type="nucleotide sequence ID" value="NZ_BAABJE010000023.1"/>
</dbReference>
<dbReference type="SUPFAM" id="SSF46565">
    <property type="entry name" value="Chaperone J-domain"/>
    <property type="match status" value="1"/>
</dbReference>
<dbReference type="InterPro" id="IPR001623">
    <property type="entry name" value="DnaJ_domain"/>
</dbReference>
<keyword evidence="5" id="KW-1185">Reference proteome</keyword>
<evidence type="ECO:0000256" key="2">
    <source>
        <dbReference type="SAM" id="MobiDB-lite"/>
    </source>
</evidence>
<dbReference type="CDD" id="cd06257">
    <property type="entry name" value="DnaJ"/>
    <property type="match status" value="1"/>
</dbReference>
<evidence type="ECO:0000313" key="5">
    <source>
        <dbReference type="Proteomes" id="UP001499959"/>
    </source>
</evidence>
<proteinExistence type="predicted"/>
<sequence length="379" mass="42165">MHWALDTLGVGPDADERAIKRAYAAKLKTTRPEEDPQGFQALNEAYRAALAWCADVRTRSTDADIAAKPGEAKDEAPSDEETSRATRDAAAAPPSDPDAGTPSGSNAQPVPGYRARTQMRDVARDAADLDALLEDCLRAAYDEDPGMLRAWVTEHPALWSLQRKRQIGEHLLGLLDARRPPVPERNFDALAEHFGYDDLHNAIDPLALRALRADLDGIWHGERLRFRSHGSRPSAPPWSAEASRQRMLGQESAQQRETSALETQQNETRRQRERWLLDGANREHRQLLDPPNLLRDLQRMLKPGYATTLSNFLIEMGCDDPDNIPQGLRADQVRFWTAAGNREVWSLPRLKLALVRFGAALLVVCIVLALAELLGAFDG</sequence>
<feature type="transmembrane region" description="Helical" evidence="3">
    <location>
        <begin position="354"/>
        <end position="377"/>
    </location>
</feature>
<evidence type="ECO:0000256" key="1">
    <source>
        <dbReference type="ARBA" id="ARBA00023186"/>
    </source>
</evidence>
<evidence type="ECO:0000313" key="4">
    <source>
        <dbReference type="EMBL" id="GAA4804673.1"/>
    </source>
</evidence>
<feature type="region of interest" description="Disordered" evidence="2">
    <location>
        <begin position="227"/>
        <end position="270"/>
    </location>
</feature>
<keyword evidence="3" id="KW-0472">Membrane</keyword>